<dbReference type="InterPro" id="IPR013783">
    <property type="entry name" value="Ig-like_fold"/>
</dbReference>
<evidence type="ECO:0000313" key="6">
    <source>
        <dbReference type="Proteomes" id="UP000677918"/>
    </source>
</evidence>
<dbReference type="AlphaFoldDB" id="A0A8J4H403"/>
<evidence type="ECO:0000259" key="4">
    <source>
        <dbReference type="PROSITE" id="PS51272"/>
    </source>
</evidence>
<feature type="domain" description="SLH" evidence="4">
    <location>
        <begin position="586"/>
        <end position="649"/>
    </location>
</feature>
<dbReference type="InterPro" id="IPR003343">
    <property type="entry name" value="Big_2"/>
</dbReference>
<dbReference type="PROSITE" id="PS50853">
    <property type="entry name" value="FN3"/>
    <property type="match status" value="1"/>
</dbReference>
<feature type="signal peptide" evidence="2">
    <location>
        <begin position="1"/>
        <end position="26"/>
    </location>
</feature>
<dbReference type="InterPro" id="IPR036116">
    <property type="entry name" value="FN3_sf"/>
</dbReference>
<dbReference type="CDD" id="cd00063">
    <property type="entry name" value="FN3"/>
    <property type="match status" value="1"/>
</dbReference>
<dbReference type="SUPFAM" id="SSF49265">
    <property type="entry name" value="Fibronectin type III"/>
    <property type="match status" value="1"/>
</dbReference>
<dbReference type="Proteomes" id="UP000677918">
    <property type="component" value="Unassembled WGS sequence"/>
</dbReference>
<dbReference type="SMART" id="SM00635">
    <property type="entry name" value="BID_2"/>
    <property type="match status" value="1"/>
</dbReference>
<accession>A0A8J4H403</accession>
<feature type="region of interest" description="Disordered" evidence="1">
    <location>
        <begin position="292"/>
        <end position="335"/>
    </location>
</feature>
<evidence type="ECO:0000256" key="2">
    <source>
        <dbReference type="SAM" id="SignalP"/>
    </source>
</evidence>
<dbReference type="InterPro" id="IPR001119">
    <property type="entry name" value="SLH_dom"/>
</dbReference>
<dbReference type="Pfam" id="PF00041">
    <property type="entry name" value="fn3"/>
    <property type="match status" value="1"/>
</dbReference>
<evidence type="ECO:0000259" key="3">
    <source>
        <dbReference type="PROSITE" id="PS50853"/>
    </source>
</evidence>
<gene>
    <name evidence="5" type="ORF">XYCOK13_19110</name>
</gene>
<dbReference type="Pfam" id="PF00395">
    <property type="entry name" value="SLH"/>
    <property type="match status" value="3"/>
</dbReference>
<keyword evidence="2" id="KW-0732">Signal</keyword>
<dbReference type="SUPFAM" id="SSF49373">
    <property type="entry name" value="Invasin/intimin cell-adhesion fragments"/>
    <property type="match status" value="1"/>
</dbReference>
<evidence type="ECO:0000313" key="5">
    <source>
        <dbReference type="EMBL" id="GIQ69087.1"/>
    </source>
</evidence>
<sequence>MKKRLFLLLSSFLFITSFLLTPLASADEPSLSVVAEVDNAAKAVTITGTISSGAGQQVTVLVTHPSGSIDYIDQTTSGSGGRYAFRYTLDDNRSGTYMVKAGGSGVSSPATTTFTYSTSVEGVAVTGVSVTPKQVTLDTEEVTSASLTATVSPADATNKQVEWSSSDEAVAVVSPSGLVTAQGAGTAIITATTVDGGKTDAAEVTVHDATPPSAPANVTATATRNTVSLNWQASTDNVGVAGYEVEAWRGKKLMKTAFVSDTSFTDTGLQTNTLYLYLVRARDDAGNVSAAASIDVRTRRPGNSGNSGSSGGGGGSQEADSNTGRETEGDDEDSMQRTHVVNADSLVPSDPDSGFVTVMVPAGKEEVLLPANAAELLGSSSLRLQSGRMTMIIQPEVLAELLHLADNEGFEDASISLQFAEGAREEADETMPIGQSGTRLQIAGQVLQFDLAITTKDGVARRLSAFSQPIEVAFSYDADADENLLGIYYRNEDIGMWEYIGGEIDADLRRIVAKLYHFSTYAVLEYEKIFADVPANHWASPTIKALAAKHVISGVTDTTFAPQQTVNRASFTALLVRGLGLKAAVHSQPFRDVPGSAWYAGDVAAAYEAGIVSGQAEGLFLPHGNITREEMAAMLVRAYAYAKGGQGTASSPGYADQDEIAAWAVPYVNRAAEAGLMIGSDARMFAPRAFATRAEAAQAIYNLLAQLN</sequence>
<feature type="domain" description="Fibronectin type-III" evidence="3">
    <location>
        <begin position="211"/>
        <end position="301"/>
    </location>
</feature>
<keyword evidence="6" id="KW-1185">Reference proteome</keyword>
<evidence type="ECO:0000256" key="1">
    <source>
        <dbReference type="SAM" id="MobiDB-lite"/>
    </source>
</evidence>
<dbReference type="SMART" id="SM00060">
    <property type="entry name" value="FN3"/>
    <property type="match status" value="1"/>
</dbReference>
<feature type="domain" description="SLH" evidence="4">
    <location>
        <begin position="651"/>
        <end position="708"/>
    </location>
</feature>
<feature type="chain" id="PRO_5035285867" description="S-layer family protein" evidence="2">
    <location>
        <begin position="27"/>
        <end position="708"/>
    </location>
</feature>
<dbReference type="InterPro" id="IPR008964">
    <property type="entry name" value="Invasin/intimin_cell_adhesion"/>
</dbReference>
<feature type="domain" description="SLH" evidence="4">
    <location>
        <begin position="526"/>
        <end position="585"/>
    </location>
</feature>
<dbReference type="InterPro" id="IPR051465">
    <property type="entry name" value="Cell_Envelope_Struct_Comp"/>
</dbReference>
<organism evidence="5 6">
    <name type="scientific">Xylanibacillus composti</name>
    <dbReference type="NCBI Taxonomy" id="1572762"/>
    <lineage>
        <taxon>Bacteria</taxon>
        <taxon>Bacillati</taxon>
        <taxon>Bacillota</taxon>
        <taxon>Bacilli</taxon>
        <taxon>Bacillales</taxon>
        <taxon>Paenibacillaceae</taxon>
        <taxon>Xylanibacillus</taxon>
    </lineage>
</organism>
<dbReference type="PANTHER" id="PTHR43308">
    <property type="entry name" value="OUTER MEMBRANE PROTEIN ALPHA-RELATED"/>
    <property type="match status" value="1"/>
</dbReference>
<protein>
    <recommendedName>
        <fullName evidence="7">S-layer family protein</fullName>
    </recommendedName>
</protein>
<dbReference type="EMBL" id="BOVK01000024">
    <property type="protein sequence ID" value="GIQ69087.1"/>
    <property type="molecule type" value="Genomic_DNA"/>
</dbReference>
<reference evidence="5" key="1">
    <citation type="submission" date="2021-04" db="EMBL/GenBank/DDBJ databases">
        <title>Draft genome sequence of Xylanibacillus composti strain K13.</title>
        <authorList>
            <person name="Uke A."/>
            <person name="Chhe C."/>
            <person name="Baramee S."/>
            <person name="Kosugi A."/>
        </authorList>
    </citation>
    <scope>NUCLEOTIDE SEQUENCE</scope>
    <source>
        <strain evidence="5">K13</strain>
    </source>
</reference>
<proteinExistence type="predicted"/>
<comment type="caution">
    <text evidence="5">The sequence shown here is derived from an EMBL/GenBank/DDBJ whole genome shotgun (WGS) entry which is preliminary data.</text>
</comment>
<dbReference type="InterPro" id="IPR003961">
    <property type="entry name" value="FN3_dom"/>
</dbReference>
<dbReference type="Gene3D" id="2.60.40.10">
    <property type="entry name" value="Immunoglobulins"/>
    <property type="match status" value="1"/>
</dbReference>
<evidence type="ECO:0008006" key="7">
    <source>
        <dbReference type="Google" id="ProtNLM"/>
    </source>
</evidence>
<dbReference type="RefSeq" id="WP_213411898.1">
    <property type="nucleotide sequence ID" value="NZ_BOVK01000024.1"/>
</dbReference>
<dbReference type="PROSITE" id="PS51272">
    <property type="entry name" value="SLH"/>
    <property type="match status" value="3"/>
</dbReference>
<dbReference type="Gene3D" id="2.60.40.1080">
    <property type="match status" value="1"/>
</dbReference>
<dbReference type="Pfam" id="PF02368">
    <property type="entry name" value="Big_2"/>
    <property type="match status" value="1"/>
</dbReference>
<name>A0A8J4H403_9BACL</name>